<evidence type="ECO:0000259" key="2">
    <source>
        <dbReference type="Pfam" id="PF08350"/>
    </source>
</evidence>
<dbReference type="InterPro" id="IPR016490">
    <property type="entry name" value="Tscrpt_reg_HTH_AF0396-typ3"/>
</dbReference>
<name>A0A0U3EB53_9EURY</name>
<dbReference type="AlphaFoldDB" id="A0A0U3EB53"/>
<organism evidence="3 4">
    <name type="scientific">Methanobrevibacter millerae</name>
    <dbReference type="NCBI Taxonomy" id="230361"/>
    <lineage>
        <taxon>Archaea</taxon>
        <taxon>Methanobacteriati</taxon>
        <taxon>Methanobacteriota</taxon>
        <taxon>Methanomada group</taxon>
        <taxon>Methanobacteria</taxon>
        <taxon>Methanobacteriales</taxon>
        <taxon>Methanobacteriaceae</taxon>
        <taxon>Methanobrevibacter</taxon>
    </lineage>
</organism>
<protein>
    <submittedName>
        <fullName evidence="3">Transcriptional regulator ArsR family</fullName>
    </submittedName>
</protein>
<feature type="domain" description="HTH arsR-type" evidence="1">
    <location>
        <begin position="17"/>
        <end position="55"/>
    </location>
</feature>
<dbReference type="InterPro" id="IPR036390">
    <property type="entry name" value="WH_DNA-bd_sf"/>
</dbReference>
<dbReference type="InterPro" id="IPR036388">
    <property type="entry name" value="WH-like_DNA-bd_sf"/>
</dbReference>
<evidence type="ECO:0000313" key="3">
    <source>
        <dbReference type="EMBL" id="ALT69512.1"/>
    </source>
</evidence>
<dbReference type="InterPro" id="IPR001845">
    <property type="entry name" value="HTH_ArsR_DNA-bd_dom"/>
</dbReference>
<sequence length="261" mass="30830">MNEQYIQKDIMFIVKSEIRLKILTELNDKPQTIKEIVNKTKMAYSSVSNNLNKLEYKKHVIKENRIYTMTPMTKLYFNQLMEFKKSIDVIKNFNSFWYKHDIKNINNELIENITQLYESKLIETNPIDIYKTHDNIKNQLKISKNVKGILPYIHPDYPLLIENILKNNGKIELIMEKNIFQGLLSQIDKDLKNKSVRNGSLKMHIFNGNLDIYLLICDDSMNLGLFKNDGSYDQNRILNSTTEDSLNWANNLFENIKQRVI</sequence>
<dbReference type="Gene3D" id="1.10.10.10">
    <property type="entry name" value="Winged helix-like DNA-binding domain superfamily/Winged helix DNA-binding domain"/>
    <property type="match status" value="1"/>
</dbReference>
<dbReference type="SUPFAM" id="SSF46785">
    <property type="entry name" value="Winged helix' DNA-binding domain"/>
    <property type="match status" value="1"/>
</dbReference>
<evidence type="ECO:0000259" key="1">
    <source>
        <dbReference type="Pfam" id="PF01022"/>
    </source>
</evidence>
<dbReference type="Pfam" id="PF08350">
    <property type="entry name" value="FilR1_middle"/>
    <property type="match status" value="1"/>
</dbReference>
<dbReference type="Proteomes" id="UP000067738">
    <property type="component" value="Chromosome"/>
</dbReference>
<accession>A0A0U3EB53</accession>
<dbReference type="KEGG" id="mmil:sm9_1745"/>
<dbReference type="PIRSF" id="PIRSF006692">
    <property type="entry name" value="TF_HTH_AF0396_prd"/>
    <property type="match status" value="1"/>
</dbReference>
<evidence type="ECO:0000313" key="4">
    <source>
        <dbReference type="Proteomes" id="UP000067738"/>
    </source>
</evidence>
<dbReference type="GO" id="GO:0003700">
    <property type="term" value="F:DNA-binding transcription factor activity"/>
    <property type="evidence" value="ECO:0007669"/>
    <property type="project" value="InterPro"/>
</dbReference>
<gene>
    <name evidence="3" type="ORF">sm9_1745</name>
</gene>
<keyword evidence="4" id="KW-1185">Reference proteome</keyword>
<dbReference type="InterPro" id="IPR013561">
    <property type="entry name" value="FilR1_middle_dom"/>
</dbReference>
<reference evidence="3 4" key="1">
    <citation type="submission" date="2015-04" db="EMBL/GenBank/DDBJ databases">
        <title>The complete genome sequence of the rumen methanogen Methanobrevibacter millerae SM9.</title>
        <authorList>
            <person name="Leahy S.C."/>
            <person name="Kelly W.J."/>
            <person name="Pacheco D.M."/>
            <person name="Li D."/>
            <person name="Altermann E."/>
            <person name="Attwood G.T."/>
        </authorList>
    </citation>
    <scope>NUCLEOTIDE SEQUENCE [LARGE SCALE GENOMIC DNA]</scope>
    <source>
        <strain evidence="3 4">SM9</strain>
    </source>
</reference>
<proteinExistence type="predicted"/>
<dbReference type="CDD" id="cd00090">
    <property type="entry name" value="HTH_ARSR"/>
    <property type="match status" value="1"/>
</dbReference>
<dbReference type="Pfam" id="PF01022">
    <property type="entry name" value="HTH_5"/>
    <property type="match status" value="1"/>
</dbReference>
<dbReference type="PATRIC" id="fig|230361.4.peg.1807"/>
<dbReference type="EMBL" id="CP011266">
    <property type="protein sequence ID" value="ALT69512.1"/>
    <property type="molecule type" value="Genomic_DNA"/>
</dbReference>
<dbReference type="InterPro" id="IPR011991">
    <property type="entry name" value="ArsR-like_HTH"/>
</dbReference>
<feature type="domain" description="Methanogenesis regulatory protein FilR1 middle" evidence="2">
    <location>
        <begin position="129"/>
        <end position="258"/>
    </location>
</feature>